<accession>A0AAV2Z8Y5</accession>
<proteinExistence type="predicted"/>
<sequence length="735" mass="83407">MTAPPVSRTSRNSKATITPSALFHARRHTRRLSTFRGVEDAATKRKLTIAQVVGCMYNWILWFALTTLVFSQFLGVIWNTVKFEVYALYGRSPLLGTSPISGLNDEPYTDRSIVCALQGRMYKPMQLHKALVSSKAVVVDSNGSTINGYRVIARPEESQCELEQAVHDFYTKRCDALASTLDTIFDSCQALGYNVTRDQLRIVDDLASNVTKSLTTALPILLLPYWDNAIYARYAIPTWDGYACVFRLIGKYDMDTQPKAYLRSVSRSVRVNKTLEWLGNSHAGGKWENGWYEDTHNSMRWFSDVISTNIANPYGIYQRQFDTITNTELNCSSDPTICSDFPVTEWWGSKFSSTGITQWFTSVAISNGTHYGLFIYEDRSTRIVGSVYDVETFLSNFSLGMIFARWMVCMVALQNGYRLGLTRWFNTGIGCLSCSTSFHILPFVLLPRLKTTLAAFFALGCPYEGEMKALVDAWFVIYPAIGELMLFYYSLLNIVAKISRRRLRDDLFGPSILFFCVMHYYRSALGQTQWFEFDGRVTTIFSSSEFDQLRTIDFFISDVALRMNGNIRSLFGIKLSVLALSLLPLVIRNESTSVFGHKCANTPIRRTEKALAVRVTNVGGWGMSSMYDEDSSSSVSTKTVNAYELVRLGYIVYGGKYVLKIDDWYLLLIFALFRKRRQPPTYRIVLFTIQEHSDQSPSGATMTTRHIGDRPQLCSLNDARLQNISPWHIATCPFH</sequence>
<dbReference type="AlphaFoldDB" id="A0AAV2Z8Y5"/>
<feature type="transmembrane region" description="Helical" evidence="1">
    <location>
        <begin position="650"/>
        <end position="673"/>
    </location>
</feature>
<keyword evidence="1" id="KW-0812">Transmembrane</keyword>
<feature type="transmembrane region" description="Helical" evidence="1">
    <location>
        <begin position="55"/>
        <end position="78"/>
    </location>
</feature>
<keyword evidence="3" id="KW-1185">Reference proteome</keyword>
<name>A0AAV2Z8Y5_9STRA</name>
<dbReference type="Proteomes" id="UP001146120">
    <property type="component" value="Unassembled WGS sequence"/>
</dbReference>
<dbReference type="EMBL" id="DAKRPA010000027">
    <property type="protein sequence ID" value="DBA02761.1"/>
    <property type="molecule type" value="Genomic_DNA"/>
</dbReference>
<organism evidence="2 3">
    <name type="scientific">Lagenidium giganteum</name>
    <dbReference type="NCBI Taxonomy" id="4803"/>
    <lineage>
        <taxon>Eukaryota</taxon>
        <taxon>Sar</taxon>
        <taxon>Stramenopiles</taxon>
        <taxon>Oomycota</taxon>
        <taxon>Peronosporomycetes</taxon>
        <taxon>Pythiales</taxon>
        <taxon>Pythiaceae</taxon>
    </lineage>
</organism>
<feature type="transmembrane region" description="Helical" evidence="1">
    <location>
        <begin position="425"/>
        <end position="446"/>
    </location>
</feature>
<keyword evidence="1" id="KW-1133">Transmembrane helix</keyword>
<keyword evidence="1" id="KW-0472">Membrane</keyword>
<evidence type="ECO:0000313" key="2">
    <source>
        <dbReference type="EMBL" id="DBA02761.1"/>
    </source>
</evidence>
<feature type="transmembrane region" description="Helical" evidence="1">
    <location>
        <begin position="570"/>
        <end position="587"/>
    </location>
</feature>
<evidence type="ECO:0000313" key="3">
    <source>
        <dbReference type="Proteomes" id="UP001146120"/>
    </source>
</evidence>
<reference evidence="2" key="2">
    <citation type="journal article" date="2023" name="Microbiol Resour">
        <title>Decontamination and Annotation of the Draft Genome Sequence of the Oomycete Lagenidium giganteum ARSEF 373.</title>
        <authorList>
            <person name="Morgan W.R."/>
            <person name="Tartar A."/>
        </authorList>
    </citation>
    <scope>NUCLEOTIDE SEQUENCE</scope>
    <source>
        <strain evidence="2">ARSEF 373</strain>
    </source>
</reference>
<feature type="transmembrane region" description="Helical" evidence="1">
    <location>
        <begin position="473"/>
        <end position="495"/>
    </location>
</feature>
<reference evidence="2" key="1">
    <citation type="submission" date="2022-11" db="EMBL/GenBank/DDBJ databases">
        <authorList>
            <person name="Morgan W.R."/>
            <person name="Tartar A."/>
        </authorList>
    </citation>
    <scope>NUCLEOTIDE SEQUENCE</scope>
    <source>
        <strain evidence="2">ARSEF 373</strain>
    </source>
</reference>
<gene>
    <name evidence="2" type="ORF">N0F65_010689</name>
</gene>
<comment type="caution">
    <text evidence="2">The sequence shown here is derived from an EMBL/GenBank/DDBJ whole genome shotgun (WGS) entry which is preliminary data.</text>
</comment>
<evidence type="ECO:0000256" key="1">
    <source>
        <dbReference type="SAM" id="Phobius"/>
    </source>
</evidence>
<protein>
    <submittedName>
        <fullName evidence="2">Uncharacterized protein</fullName>
    </submittedName>
</protein>